<name>W7QA59_9ALTE</name>
<protein>
    <recommendedName>
        <fullName evidence="3">Recombination-associated protein RdgC</fullName>
    </recommendedName>
</protein>
<evidence type="ECO:0000256" key="6">
    <source>
        <dbReference type="SAM" id="Coils"/>
    </source>
</evidence>
<evidence type="ECO:0000313" key="8">
    <source>
        <dbReference type="Proteomes" id="UP000019276"/>
    </source>
</evidence>
<evidence type="ECO:0000256" key="5">
    <source>
        <dbReference type="ARBA" id="ARBA00023172"/>
    </source>
</evidence>
<dbReference type="InterPro" id="IPR007476">
    <property type="entry name" value="RdgC"/>
</dbReference>
<dbReference type="PANTHER" id="PTHR38103">
    <property type="entry name" value="RECOMBINATION-ASSOCIATED PROTEIN RDGC"/>
    <property type="match status" value="1"/>
</dbReference>
<comment type="subcellular location">
    <subcellularLocation>
        <location evidence="1">Cytoplasm</location>
        <location evidence="1">Nucleoid</location>
    </subcellularLocation>
</comment>
<dbReference type="Pfam" id="PF04381">
    <property type="entry name" value="RdgC"/>
    <property type="match status" value="1"/>
</dbReference>
<dbReference type="STRING" id="1328313.DS2_15199"/>
<keyword evidence="6" id="KW-0175">Coiled coil</keyword>
<reference evidence="7 8" key="1">
    <citation type="journal article" date="2014" name="Genome Announc.">
        <title>Draft Genome Sequence of the Agar-Degrading Bacterium Catenovulum sp. Strain DS-2, Isolated from Intestines of Haliotis diversicolor.</title>
        <authorList>
            <person name="Shan D."/>
            <person name="Li X."/>
            <person name="Gu Z."/>
            <person name="Wei G."/>
            <person name="Gao Z."/>
            <person name="Shao Z."/>
        </authorList>
    </citation>
    <scope>NUCLEOTIDE SEQUENCE [LARGE SCALE GENOMIC DNA]</scope>
    <source>
        <strain evidence="7 8">DS-2</strain>
    </source>
</reference>
<dbReference type="eggNOG" id="COG2974">
    <property type="taxonomic scope" value="Bacteria"/>
</dbReference>
<dbReference type="AlphaFoldDB" id="W7QA59"/>
<comment type="caution">
    <text evidence="7">The sequence shown here is derived from an EMBL/GenBank/DDBJ whole genome shotgun (WGS) entry which is preliminary data.</text>
</comment>
<dbReference type="PANTHER" id="PTHR38103:SF1">
    <property type="entry name" value="RECOMBINATION-ASSOCIATED PROTEIN RDGC"/>
    <property type="match status" value="1"/>
</dbReference>
<dbReference type="GO" id="GO:0003690">
    <property type="term" value="F:double-stranded DNA binding"/>
    <property type="evidence" value="ECO:0007669"/>
    <property type="project" value="TreeGrafter"/>
</dbReference>
<gene>
    <name evidence="7" type="primary">rdgC</name>
    <name evidence="7" type="ORF">DS2_15199</name>
</gene>
<keyword evidence="8" id="KW-1185">Reference proteome</keyword>
<dbReference type="GO" id="GO:0000018">
    <property type="term" value="P:regulation of DNA recombination"/>
    <property type="evidence" value="ECO:0007669"/>
    <property type="project" value="TreeGrafter"/>
</dbReference>
<dbReference type="PATRIC" id="fig|1328313.3.peg.3097"/>
<dbReference type="Proteomes" id="UP000019276">
    <property type="component" value="Unassembled WGS sequence"/>
</dbReference>
<organism evidence="7 8">
    <name type="scientific">Catenovulum agarivorans DS-2</name>
    <dbReference type="NCBI Taxonomy" id="1328313"/>
    <lineage>
        <taxon>Bacteria</taxon>
        <taxon>Pseudomonadati</taxon>
        <taxon>Pseudomonadota</taxon>
        <taxon>Gammaproteobacteria</taxon>
        <taxon>Alteromonadales</taxon>
        <taxon>Alteromonadaceae</taxon>
        <taxon>Catenovulum</taxon>
    </lineage>
</organism>
<dbReference type="GO" id="GO:0043590">
    <property type="term" value="C:bacterial nucleoid"/>
    <property type="evidence" value="ECO:0007669"/>
    <property type="project" value="TreeGrafter"/>
</dbReference>
<sequence length="301" mass="33972">MWFKNALLYRFTSPFEFSAEQLEEKLKEFEFTPCLKSEMSSIGWTKALHPKAHTLVHSAGAYHLLSLKKQEKVLPASVVKELLEEKLEQIEQAEGRKVKGKEKQNLKEELIHTLLPQAFSKSSCVRAAIFAESGWILVEAGSAGKAEEFLAYLRKCLGTLPVVPPETDGATMLTFDEWMKGNHPSDFTLGTEVELKDFAEDEGVLRCKNLALDSEDLLNHLNNGKHVTKIAVDWQETLSCILCDDMAIKRIKFSDVVKEQNEDVTDEDKLARLDADFALMCGELDKFVARLAEVLEFTSEE</sequence>
<proteinExistence type="inferred from homology"/>
<dbReference type="RefSeq" id="WP_035015690.1">
    <property type="nucleotide sequence ID" value="NZ_ARZY01000034.1"/>
</dbReference>
<evidence type="ECO:0000256" key="4">
    <source>
        <dbReference type="ARBA" id="ARBA00022490"/>
    </source>
</evidence>
<dbReference type="NCBIfam" id="NF001462">
    <property type="entry name" value="PRK00321.1-3"/>
    <property type="match status" value="1"/>
</dbReference>
<keyword evidence="5" id="KW-0233">DNA recombination</keyword>
<evidence type="ECO:0000256" key="1">
    <source>
        <dbReference type="ARBA" id="ARBA00004453"/>
    </source>
</evidence>
<dbReference type="NCBIfam" id="NF001464">
    <property type="entry name" value="PRK00321.1-5"/>
    <property type="match status" value="1"/>
</dbReference>
<accession>W7QA59</accession>
<dbReference type="GO" id="GO:0006310">
    <property type="term" value="P:DNA recombination"/>
    <property type="evidence" value="ECO:0007669"/>
    <property type="project" value="UniProtKB-KW"/>
</dbReference>
<comment type="similarity">
    <text evidence="2">Belongs to the RdgC family.</text>
</comment>
<dbReference type="OrthoDB" id="5290530at2"/>
<evidence type="ECO:0000256" key="3">
    <source>
        <dbReference type="ARBA" id="ARBA00022296"/>
    </source>
</evidence>
<keyword evidence="4" id="KW-0963">Cytoplasm</keyword>
<feature type="coiled-coil region" evidence="6">
    <location>
        <begin position="76"/>
        <end position="103"/>
    </location>
</feature>
<evidence type="ECO:0000313" key="7">
    <source>
        <dbReference type="EMBL" id="EWH08886.1"/>
    </source>
</evidence>
<dbReference type="EMBL" id="ARZY01000034">
    <property type="protein sequence ID" value="EWH08886.1"/>
    <property type="molecule type" value="Genomic_DNA"/>
</dbReference>
<evidence type="ECO:0000256" key="2">
    <source>
        <dbReference type="ARBA" id="ARBA00008657"/>
    </source>
</evidence>